<evidence type="ECO:0000313" key="19">
    <source>
        <dbReference type="EMBL" id="KAH0565800.1"/>
    </source>
</evidence>
<keyword evidence="6" id="KW-1000">Mitochondrion outer membrane</keyword>
<evidence type="ECO:0000256" key="10">
    <source>
        <dbReference type="ARBA" id="ARBA00023027"/>
    </source>
</evidence>
<evidence type="ECO:0000256" key="1">
    <source>
        <dbReference type="ARBA" id="ARBA00001974"/>
    </source>
</evidence>
<evidence type="ECO:0000256" key="16">
    <source>
        <dbReference type="RuleBase" id="RU361226"/>
    </source>
</evidence>
<dbReference type="FunFam" id="3.40.50.80:FF:000009">
    <property type="entry name" value="NADH-cytochrome b5 reductase"/>
    <property type="match status" value="1"/>
</dbReference>
<dbReference type="SUPFAM" id="SSF52343">
    <property type="entry name" value="Ferredoxin reductase-like, C-terminal NADP-linked domain"/>
    <property type="match status" value="1"/>
</dbReference>
<comment type="cofactor">
    <cofactor evidence="1 15 16">
        <name>FAD</name>
        <dbReference type="ChEBI" id="CHEBI:57692"/>
    </cofactor>
</comment>
<evidence type="ECO:0000256" key="7">
    <source>
        <dbReference type="ARBA" id="ARBA00022827"/>
    </source>
</evidence>
<dbReference type="Gene3D" id="3.40.50.80">
    <property type="entry name" value="Nucleotide-binding domain of ferredoxin-NADP reductase (FNR) module"/>
    <property type="match status" value="1"/>
</dbReference>
<name>A0A9P8RT77_9PEZI</name>
<dbReference type="PANTHER" id="PTHR19370">
    <property type="entry name" value="NADH-CYTOCHROME B5 REDUCTASE"/>
    <property type="match status" value="1"/>
</dbReference>
<keyword evidence="5 17" id="KW-0812">Transmembrane</keyword>
<evidence type="ECO:0000256" key="8">
    <source>
        <dbReference type="ARBA" id="ARBA00022989"/>
    </source>
</evidence>
<evidence type="ECO:0000256" key="6">
    <source>
        <dbReference type="ARBA" id="ARBA00022787"/>
    </source>
</evidence>
<comment type="function">
    <text evidence="13">May mediate the reduction of outer membrane cytochrome b5.</text>
</comment>
<accession>A0A9P8RT77</accession>
<evidence type="ECO:0000256" key="15">
    <source>
        <dbReference type="PIRSR" id="PIRSR601834-1"/>
    </source>
</evidence>
<dbReference type="InterPro" id="IPR017927">
    <property type="entry name" value="FAD-bd_FR_type"/>
</dbReference>
<dbReference type="SUPFAM" id="SSF63380">
    <property type="entry name" value="Riboflavin synthase domain-like"/>
    <property type="match status" value="1"/>
</dbReference>
<dbReference type="FunFam" id="2.40.30.10:FF:000032">
    <property type="entry name" value="NADH-cytochrome b5 reductase"/>
    <property type="match status" value="1"/>
</dbReference>
<feature type="binding site" evidence="15">
    <location>
        <position position="154"/>
    </location>
    <ligand>
        <name>FAD</name>
        <dbReference type="ChEBI" id="CHEBI:57692"/>
    </ligand>
</feature>
<evidence type="ECO:0000256" key="14">
    <source>
        <dbReference type="ARBA" id="ARBA00047682"/>
    </source>
</evidence>
<dbReference type="AlphaFoldDB" id="A0A9P8RT77"/>
<feature type="binding site" evidence="15">
    <location>
        <position position="139"/>
    </location>
    <ligand>
        <name>FAD</name>
        <dbReference type="ChEBI" id="CHEBI:57692"/>
    </ligand>
</feature>
<evidence type="ECO:0000256" key="2">
    <source>
        <dbReference type="ARBA" id="ARBA00004572"/>
    </source>
</evidence>
<dbReference type="Pfam" id="PF00970">
    <property type="entry name" value="FAD_binding_6"/>
    <property type="match status" value="1"/>
</dbReference>
<feature type="binding site" evidence="15">
    <location>
        <position position="163"/>
    </location>
    <ligand>
        <name>FAD</name>
        <dbReference type="ChEBI" id="CHEBI:57692"/>
    </ligand>
</feature>
<keyword evidence="12 17" id="KW-0472">Membrane</keyword>
<evidence type="ECO:0000256" key="11">
    <source>
        <dbReference type="ARBA" id="ARBA00023128"/>
    </source>
</evidence>
<comment type="similarity">
    <text evidence="3 16">Belongs to the flavoprotein pyridine nucleotide cytochrome reductase family.</text>
</comment>
<dbReference type="InterPro" id="IPR001433">
    <property type="entry name" value="OxRdtase_FAD/NAD-bd"/>
</dbReference>
<organism evidence="19 20">
    <name type="scientific">Trichoglossum hirsutum</name>
    <dbReference type="NCBI Taxonomy" id="265104"/>
    <lineage>
        <taxon>Eukaryota</taxon>
        <taxon>Fungi</taxon>
        <taxon>Dikarya</taxon>
        <taxon>Ascomycota</taxon>
        <taxon>Pezizomycotina</taxon>
        <taxon>Geoglossomycetes</taxon>
        <taxon>Geoglossales</taxon>
        <taxon>Geoglossaceae</taxon>
        <taxon>Trichoglossum</taxon>
    </lineage>
</organism>
<feature type="binding site" evidence="15">
    <location>
        <position position="205"/>
    </location>
    <ligand>
        <name>FAD</name>
        <dbReference type="ChEBI" id="CHEBI:57692"/>
    </ligand>
</feature>
<protein>
    <recommendedName>
        <fullName evidence="16">NADH-cytochrome b5 reductase</fullName>
        <ecNumber evidence="16">1.6.2.2</ecNumber>
    </recommendedName>
</protein>
<evidence type="ECO:0000256" key="13">
    <source>
        <dbReference type="ARBA" id="ARBA00037464"/>
    </source>
</evidence>
<evidence type="ECO:0000256" key="4">
    <source>
        <dbReference type="ARBA" id="ARBA00022630"/>
    </source>
</evidence>
<evidence type="ECO:0000313" key="20">
    <source>
        <dbReference type="Proteomes" id="UP000750711"/>
    </source>
</evidence>
<dbReference type="EMBL" id="JAGHQM010000059">
    <property type="protein sequence ID" value="KAH0565800.1"/>
    <property type="molecule type" value="Genomic_DNA"/>
</dbReference>
<evidence type="ECO:0000256" key="9">
    <source>
        <dbReference type="ARBA" id="ARBA00023002"/>
    </source>
</evidence>
<feature type="transmembrane region" description="Helical" evidence="17">
    <location>
        <begin position="30"/>
        <end position="51"/>
    </location>
</feature>
<dbReference type="InterPro" id="IPR017938">
    <property type="entry name" value="Riboflavin_synthase-like_b-brl"/>
</dbReference>
<keyword evidence="11" id="KW-0496">Mitochondrion</keyword>
<comment type="caution">
    <text evidence="19">The sequence shown here is derived from an EMBL/GenBank/DDBJ whole genome shotgun (WGS) entry which is preliminary data.</text>
</comment>
<feature type="binding site" evidence="15">
    <location>
        <position position="138"/>
    </location>
    <ligand>
        <name>FAD</name>
        <dbReference type="ChEBI" id="CHEBI:57692"/>
    </ligand>
</feature>
<dbReference type="Gene3D" id="2.40.30.10">
    <property type="entry name" value="Translation factors"/>
    <property type="match status" value="1"/>
</dbReference>
<keyword evidence="10 16" id="KW-0520">NAD</keyword>
<comment type="catalytic activity">
    <reaction evidence="14 16">
        <text>2 Fe(III)-[cytochrome b5] + NADH = 2 Fe(II)-[cytochrome b5] + NAD(+) + H(+)</text>
        <dbReference type="Rhea" id="RHEA:46680"/>
        <dbReference type="Rhea" id="RHEA-COMP:10438"/>
        <dbReference type="Rhea" id="RHEA-COMP:10439"/>
        <dbReference type="ChEBI" id="CHEBI:15378"/>
        <dbReference type="ChEBI" id="CHEBI:29033"/>
        <dbReference type="ChEBI" id="CHEBI:29034"/>
        <dbReference type="ChEBI" id="CHEBI:57540"/>
        <dbReference type="ChEBI" id="CHEBI:57945"/>
        <dbReference type="EC" id="1.6.2.2"/>
    </reaction>
</comment>
<feature type="binding site" evidence="15">
    <location>
        <position position="137"/>
    </location>
    <ligand>
        <name>FAD</name>
        <dbReference type="ChEBI" id="CHEBI:57692"/>
    </ligand>
</feature>
<keyword evidence="8 17" id="KW-1133">Transmembrane helix</keyword>
<keyword evidence="7 15" id="KW-0274">FAD</keyword>
<comment type="subcellular location">
    <subcellularLocation>
        <location evidence="2">Mitochondrion outer membrane</location>
        <topology evidence="2">Single-pass membrane protein</topology>
    </subcellularLocation>
</comment>
<dbReference type="GO" id="GO:0005741">
    <property type="term" value="C:mitochondrial outer membrane"/>
    <property type="evidence" value="ECO:0007669"/>
    <property type="project" value="UniProtKB-SubCell"/>
</dbReference>
<dbReference type="InterPro" id="IPR001834">
    <property type="entry name" value="CBR-like"/>
</dbReference>
<dbReference type="InterPro" id="IPR001709">
    <property type="entry name" value="Flavoprot_Pyr_Nucl_cyt_Rdtase"/>
</dbReference>
<dbReference type="GO" id="GO:0090524">
    <property type="term" value="F:cytochrome-b5 reductase activity, acting on NADH"/>
    <property type="evidence" value="ECO:0007669"/>
    <property type="project" value="UniProtKB-EC"/>
</dbReference>
<dbReference type="InterPro" id="IPR039261">
    <property type="entry name" value="FNR_nucleotide-bd"/>
</dbReference>
<dbReference type="PRINTS" id="PR00406">
    <property type="entry name" value="CYTB5RDTASE"/>
</dbReference>
<evidence type="ECO:0000256" key="5">
    <source>
        <dbReference type="ARBA" id="ARBA00022692"/>
    </source>
</evidence>
<evidence type="ECO:0000256" key="3">
    <source>
        <dbReference type="ARBA" id="ARBA00006105"/>
    </source>
</evidence>
<dbReference type="PROSITE" id="PS51384">
    <property type="entry name" value="FAD_FR"/>
    <property type="match status" value="1"/>
</dbReference>
<dbReference type="PRINTS" id="PR00371">
    <property type="entry name" value="FPNCR"/>
</dbReference>
<feature type="domain" description="FAD-binding FR-type" evidence="18">
    <location>
        <begin position="77"/>
        <end position="188"/>
    </location>
</feature>
<dbReference type="GO" id="GO:0006696">
    <property type="term" value="P:ergosterol biosynthetic process"/>
    <property type="evidence" value="ECO:0007669"/>
    <property type="project" value="TreeGrafter"/>
</dbReference>
<dbReference type="PANTHER" id="PTHR19370:SF171">
    <property type="entry name" value="NADH-CYTOCHROME B5 REDUCTASE 2"/>
    <property type="match status" value="1"/>
</dbReference>
<keyword evidence="20" id="KW-1185">Reference proteome</keyword>
<evidence type="ECO:0000256" key="12">
    <source>
        <dbReference type="ARBA" id="ARBA00023136"/>
    </source>
</evidence>
<sequence length="334" mass="36794">MFARQAFRSALQPMKTSFHRYSTEAPKSGGINTLLIAGVVGAVGAGGYYYYNTTVQSETVIPQGPSKADPAFIGGDQGWIGLKLESIETVNHNTKKLRFALPHKDNVSGLHVALINFLTAALLTKYKGPGDEKPTIRPYTPISAEDARGYLDLLVKVYPNGPMSSHLHSMNVDQRLDFKGPIPKYPWEANKHDHVALIAGGTGITPMYQLTRAIFSNPNDKTKVTLVFGNISEEDILLKREFEDLENTYPQRFRAFYLLDKPPASWTGGKGYVTKELLKAVIPGPKDGNIKVFVCGPPGLYKAVSGEKRSPQDQGELSGILQELGYSKDQVYKF</sequence>
<reference evidence="19" key="1">
    <citation type="submission" date="2021-03" db="EMBL/GenBank/DDBJ databases">
        <title>Comparative genomics and phylogenomic investigation of the class Geoglossomycetes provide insights into ecological specialization and systematics.</title>
        <authorList>
            <person name="Melie T."/>
            <person name="Pirro S."/>
            <person name="Miller A.N."/>
            <person name="Quandt A."/>
        </authorList>
    </citation>
    <scope>NUCLEOTIDE SEQUENCE</scope>
    <source>
        <strain evidence="19">CAQ_001_2017</strain>
    </source>
</reference>
<gene>
    <name evidence="19" type="primary">MCR1</name>
    <name evidence="19" type="ORF">GP486_000792</name>
</gene>
<dbReference type="Pfam" id="PF00175">
    <property type="entry name" value="NAD_binding_1"/>
    <property type="match status" value="1"/>
</dbReference>
<feature type="binding site" evidence="15">
    <location>
        <position position="164"/>
    </location>
    <ligand>
        <name>FAD</name>
        <dbReference type="ChEBI" id="CHEBI:57692"/>
    </ligand>
</feature>
<evidence type="ECO:0000256" key="17">
    <source>
        <dbReference type="SAM" id="Phobius"/>
    </source>
</evidence>
<dbReference type="CDD" id="cd06183">
    <property type="entry name" value="cyt_b5_reduct_like"/>
    <property type="match status" value="1"/>
</dbReference>
<dbReference type="InterPro" id="IPR008333">
    <property type="entry name" value="Cbr1-like_FAD-bd_dom"/>
</dbReference>
<feature type="binding site" evidence="15">
    <location>
        <position position="156"/>
    </location>
    <ligand>
        <name>FAD</name>
        <dbReference type="ChEBI" id="CHEBI:57692"/>
    </ligand>
</feature>
<dbReference type="EC" id="1.6.2.2" evidence="16"/>
<keyword evidence="4 15" id="KW-0285">Flavoprotein</keyword>
<proteinExistence type="inferred from homology"/>
<evidence type="ECO:0000259" key="18">
    <source>
        <dbReference type="PROSITE" id="PS51384"/>
    </source>
</evidence>
<keyword evidence="9 16" id="KW-0560">Oxidoreductase</keyword>
<dbReference type="Proteomes" id="UP000750711">
    <property type="component" value="Unassembled WGS sequence"/>
</dbReference>